<gene>
    <name evidence="2" type="ORF">ACFQND_15675</name>
</gene>
<feature type="chain" id="PRO_5046832510" evidence="1">
    <location>
        <begin position="29"/>
        <end position="525"/>
    </location>
</feature>
<dbReference type="InterPro" id="IPR014917">
    <property type="entry name" value="DUF1800"/>
</dbReference>
<reference evidence="3" key="1">
    <citation type="journal article" date="2019" name="Int. J. Syst. Evol. Microbiol.">
        <title>The Global Catalogue of Microorganisms (GCM) 10K type strain sequencing project: providing services to taxonomists for standard genome sequencing and annotation.</title>
        <authorList>
            <consortium name="The Broad Institute Genomics Platform"/>
            <consortium name="The Broad Institute Genome Sequencing Center for Infectious Disease"/>
            <person name="Wu L."/>
            <person name="Ma J."/>
        </authorList>
    </citation>
    <scope>NUCLEOTIDE SEQUENCE [LARGE SCALE GENOMIC DNA]</scope>
    <source>
        <strain evidence="3">CCUG 39402</strain>
    </source>
</reference>
<name>A0ABW1U0H2_9BURK</name>
<keyword evidence="1" id="KW-0732">Signal</keyword>
<dbReference type="EMBL" id="JBHSRS010000079">
    <property type="protein sequence ID" value="MFC6282665.1"/>
    <property type="molecule type" value="Genomic_DNA"/>
</dbReference>
<dbReference type="Proteomes" id="UP001596270">
    <property type="component" value="Unassembled WGS sequence"/>
</dbReference>
<proteinExistence type="predicted"/>
<organism evidence="2 3">
    <name type="scientific">Polaromonas aquatica</name>
    <dbReference type="NCBI Taxonomy" id="332657"/>
    <lineage>
        <taxon>Bacteria</taxon>
        <taxon>Pseudomonadati</taxon>
        <taxon>Pseudomonadota</taxon>
        <taxon>Betaproteobacteria</taxon>
        <taxon>Burkholderiales</taxon>
        <taxon>Comamonadaceae</taxon>
        <taxon>Polaromonas</taxon>
    </lineage>
</organism>
<evidence type="ECO:0000256" key="1">
    <source>
        <dbReference type="SAM" id="SignalP"/>
    </source>
</evidence>
<evidence type="ECO:0000313" key="2">
    <source>
        <dbReference type="EMBL" id="MFC6282665.1"/>
    </source>
</evidence>
<protein>
    <submittedName>
        <fullName evidence="2">DUF1800 domain-containing protein</fullName>
    </submittedName>
</protein>
<dbReference type="RefSeq" id="WP_371434832.1">
    <property type="nucleotide sequence ID" value="NZ_JBHSRS010000079.1"/>
</dbReference>
<dbReference type="Pfam" id="PF08811">
    <property type="entry name" value="DUF1800"/>
    <property type="match status" value="1"/>
</dbReference>
<feature type="signal peptide" evidence="1">
    <location>
        <begin position="1"/>
        <end position="28"/>
    </location>
</feature>
<comment type="caution">
    <text evidence="2">The sequence shown here is derived from an EMBL/GenBank/DDBJ whole genome shotgun (WGS) entry which is preliminary data.</text>
</comment>
<evidence type="ECO:0000313" key="3">
    <source>
        <dbReference type="Proteomes" id="UP001596270"/>
    </source>
</evidence>
<accession>A0ABW1U0H2</accession>
<keyword evidence="3" id="KW-1185">Reference proteome</keyword>
<sequence>MKTYCLSRTSHPAHWTRLVLLLALSGCAATGPLPGGGMVTSAAPVAANGDGYKWLNRLTWGASPSAVDANANKGFDAYLTQQLHPPAARLPEAVNTQIQAMTISQRPMVVLVQELEQRNKDANALTDDEAKKAAQQSYQQELNRLGREAATRHILRDLYSPNQVQEQMTWFWLNHFSVFQYKSNIRPMLADYEDSAIRPRALGKFRDLLKAVAFHPVMLRYLDNEQNASGRINENFARELMELHTLGVGSGYSQRDVQELARVLTGVGVNLQPNNPNLKPDLQGYYVRRGLFEFNPARHDFGPKQLLGQPLHAKGLAEVDEALDRLARQPATATFISRKLAQYWLADEPPRALVERMGQTFQRTDGDIAETLKTMFTAPEFGQGAGRKFKDPMRYVISAVRMAYDDKVILNAGPILNWLNRMGEPLYGRQTPDGYPLNEAAWASPGQMATRFEIAKAIGTGNAGLFRSEGPQPVERAAFPQLSNALYYQSIARTLSPGTRKALDQAASPQEWNTFLLSSPEMMTR</sequence>